<keyword evidence="4" id="KW-0274">FAD</keyword>
<dbReference type="GO" id="GO:0008115">
    <property type="term" value="F:sarcosine oxidase activity"/>
    <property type="evidence" value="ECO:0007669"/>
    <property type="project" value="TreeGrafter"/>
</dbReference>
<comment type="caution">
    <text evidence="7">The sequence shown here is derived from an EMBL/GenBank/DDBJ whole genome shotgun (WGS) entry which is preliminary data.</text>
</comment>
<dbReference type="Gene3D" id="3.50.50.60">
    <property type="entry name" value="FAD/NAD(P)-binding domain"/>
    <property type="match status" value="1"/>
</dbReference>
<accession>A0A9P4V1B4</accession>
<evidence type="ECO:0000256" key="1">
    <source>
        <dbReference type="ARBA" id="ARBA00001974"/>
    </source>
</evidence>
<evidence type="ECO:0000313" key="7">
    <source>
        <dbReference type="EMBL" id="KAF2732928.1"/>
    </source>
</evidence>
<protein>
    <submittedName>
        <fullName evidence="7">FAD/NAD(P)-binding domain-containing protein</fullName>
    </submittedName>
</protein>
<keyword evidence="3" id="KW-0285">Flavoprotein</keyword>
<evidence type="ECO:0000256" key="2">
    <source>
        <dbReference type="ARBA" id="ARBA00010989"/>
    </source>
</evidence>
<comment type="similarity">
    <text evidence="2">Belongs to the MSOX/MTOX family.</text>
</comment>
<dbReference type="Proteomes" id="UP000799444">
    <property type="component" value="Unassembled WGS sequence"/>
</dbReference>
<proteinExistence type="inferred from homology"/>
<dbReference type="OrthoDB" id="2219495at2759"/>
<dbReference type="AlphaFoldDB" id="A0A9P4V1B4"/>
<gene>
    <name evidence="7" type="ORF">EJ04DRAFT_544410</name>
</gene>
<feature type="domain" description="FAD dependent oxidoreductase" evidence="6">
    <location>
        <begin position="6"/>
        <end position="390"/>
    </location>
</feature>
<dbReference type="PANTHER" id="PTHR10961:SF37">
    <property type="entry name" value="FAD DEPENDENT OXIDOREDUCTASE DOMAIN-CONTAINING PROTEIN"/>
    <property type="match status" value="1"/>
</dbReference>
<evidence type="ECO:0000256" key="4">
    <source>
        <dbReference type="ARBA" id="ARBA00022827"/>
    </source>
</evidence>
<keyword evidence="5" id="KW-0560">Oxidoreductase</keyword>
<dbReference type="Gene3D" id="3.30.9.10">
    <property type="entry name" value="D-Amino Acid Oxidase, subunit A, domain 2"/>
    <property type="match status" value="1"/>
</dbReference>
<evidence type="ECO:0000259" key="6">
    <source>
        <dbReference type="Pfam" id="PF01266"/>
    </source>
</evidence>
<organism evidence="7 8">
    <name type="scientific">Polyplosphaeria fusca</name>
    <dbReference type="NCBI Taxonomy" id="682080"/>
    <lineage>
        <taxon>Eukaryota</taxon>
        <taxon>Fungi</taxon>
        <taxon>Dikarya</taxon>
        <taxon>Ascomycota</taxon>
        <taxon>Pezizomycotina</taxon>
        <taxon>Dothideomycetes</taxon>
        <taxon>Pleosporomycetidae</taxon>
        <taxon>Pleosporales</taxon>
        <taxon>Tetraplosphaeriaceae</taxon>
        <taxon>Polyplosphaeria</taxon>
    </lineage>
</organism>
<evidence type="ECO:0000256" key="3">
    <source>
        <dbReference type="ARBA" id="ARBA00022630"/>
    </source>
</evidence>
<reference evidence="7" key="1">
    <citation type="journal article" date="2020" name="Stud. Mycol.">
        <title>101 Dothideomycetes genomes: a test case for predicting lifestyles and emergence of pathogens.</title>
        <authorList>
            <person name="Haridas S."/>
            <person name="Albert R."/>
            <person name="Binder M."/>
            <person name="Bloem J."/>
            <person name="Labutti K."/>
            <person name="Salamov A."/>
            <person name="Andreopoulos B."/>
            <person name="Baker S."/>
            <person name="Barry K."/>
            <person name="Bills G."/>
            <person name="Bluhm B."/>
            <person name="Cannon C."/>
            <person name="Castanera R."/>
            <person name="Culley D."/>
            <person name="Daum C."/>
            <person name="Ezra D."/>
            <person name="Gonzalez J."/>
            <person name="Henrissat B."/>
            <person name="Kuo A."/>
            <person name="Liang C."/>
            <person name="Lipzen A."/>
            <person name="Lutzoni F."/>
            <person name="Magnuson J."/>
            <person name="Mondo S."/>
            <person name="Nolan M."/>
            <person name="Ohm R."/>
            <person name="Pangilinan J."/>
            <person name="Park H.-J."/>
            <person name="Ramirez L."/>
            <person name="Alfaro M."/>
            <person name="Sun H."/>
            <person name="Tritt A."/>
            <person name="Yoshinaga Y."/>
            <person name="Zwiers L.-H."/>
            <person name="Turgeon B."/>
            <person name="Goodwin S."/>
            <person name="Spatafora J."/>
            <person name="Crous P."/>
            <person name="Grigoriev I."/>
        </authorList>
    </citation>
    <scope>NUCLEOTIDE SEQUENCE</scope>
    <source>
        <strain evidence="7">CBS 125425</strain>
    </source>
</reference>
<evidence type="ECO:0000256" key="5">
    <source>
        <dbReference type="ARBA" id="ARBA00023002"/>
    </source>
</evidence>
<dbReference type="SUPFAM" id="SSF51905">
    <property type="entry name" value="FAD/NAD(P)-binding domain"/>
    <property type="match status" value="1"/>
</dbReference>
<dbReference type="GO" id="GO:0051698">
    <property type="term" value="F:saccharopine oxidase activity"/>
    <property type="evidence" value="ECO:0007669"/>
    <property type="project" value="TreeGrafter"/>
</dbReference>
<dbReference type="GO" id="GO:0050660">
    <property type="term" value="F:flavin adenine dinucleotide binding"/>
    <property type="evidence" value="ECO:0007669"/>
    <property type="project" value="InterPro"/>
</dbReference>
<name>A0A9P4V1B4_9PLEO</name>
<dbReference type="EMBL" id="ML996169">
    <property type="protein sequence ID" value="KAF2732928.1"/>
    <property type="molecule type" value="Genomic_DNA"/>
</dbReference>
<comment type="cofactor">
    <cofactor evidence="1">
        <name>FAD</name>
        <dbReference type="ChEBI" id="CHEBI:57692"/>
    </cofactor>
</comment>
<dbReference type="PANTHER" id="PTHR10961">
    <property type="entry name" value="PEROXISOMAL SARCOSINE OXIDASE"/>
    <property type="match status" value="1"/>
</dbReference>
<sequence>MAEPTILIIGAGTFGTSTAYHLSQRYKDPSRVTTIDRAPSPPEPSAAIDTNRIIRTDYANPLYCDLACEAIHDWFWKLELGEYFHKVGWLMLDEVGSDRADKIRTTLESRGSTQTQDVDLDGLVKRWECLEGTQTKGFEKAYFNPEAGWCEAAAATKSIMDAAVKRGVQRVTASVKELLLDESGKGVRGIRTDDGKEFVADKVILAAGAWTSSLLSPIEDQLNIGEADRIERQVRATGAVSAYYKMSDAEINRIETSRMPVSVYGQVGEVVPPSHKLPYLRYCNGQGTFTNTVSTKSGAKISVPPSDQSQYAVPEGLKQETEEAITSKLMPSFTKAKRPDYWRICWDAVTPTDDWLMCKHPHPSLSNLFLAVGGSFHSYKFLPIAGKFMSNILEDKSNGVEKDKTWRWKEDAVWKNHQGNSALSRELRDLDSRTMGVSARTHSKL</sequence>
<dbReference type="InterPro" id="IPR006076">
    <property type="entry name" value="FAD-dep_OxRdtase"/>
</dbReference>
<dbReference type="InterPro" id="IPR036188">
    <property type="entry name" value="FAD/NAD-bd_sf"/>
</dbReference>
<evidence type="ECO:0000313" key="8">
    <source>
        <dbReference type="Proteomes" id="UP000799444"/>
    </source>
</evidence>
<dbReference type="InterPro" id="IPR045170">
    <property type="entry name" value="MTOX"/>
</dbReference>
<keyword evidence="8" id="KW-1185">Reference proteome</keyword>
<dbReference type="Pfam" id="PF01266">
    <property type="entry name" value="DAO"/>
    <property type="match status" value="1"/>
</dbReference>